<dbReference type="Pfam" id="PF03007">
    <property type="entry name" value="WS_DGAT_cat"/>
    <property type="match status" value="1"/>
</dbReference>
<evidence type="ECO:0000313" key="15">
    <source>
        <dbReference type="EMBL" id="NMN98378.1"/>
    </source>
</evidence>
<dbReference type="InterPro" id="IPR045034">
    <property type="entry name" value="O-acyltransferase_WSD1-like"/>
</dbReference>
<keyword evidence="5 11" id="KW-0444">Lipid biosynthesis</keyword>
<sequence length="480" mass="52223">MMLITPLDAAFLISETREHPMHVGALLLFEQPDGAGSDFVGDLYRRLLTWDRVGPLFRRRPATPGPLIGAMRWYDDQDVDLDYHVRLSALPRPGSTRELLTLVSRLHGTLLDRHRPLWEFHLIEGLADSRFAVYFKVHHALVDGVNSTRQISQMLSAEPTAPLPPPIWAERNPAGSPSSIAVKRSIGRQLANAVGEIPSVLHSIGEAVGLTPTLARLLADGLRRDDTALPFQAPKSMLNVPLSGARRYAAQSWSFQRMRAVGKAHGATLNDVLLAMCSGALRRYLLDADALPGESLVAAIPVALPVDRDTDGGNAVTMVLCSLATDIDDPHERLRRIHTSMLAAKNVMAGRSALQISLFGLATATGPTAANLLPGFAGRARPAFNLVISNVPGPRSTLYWNGARAVGWYPVSIPTEGNAVNITVVSYADNIEFGLIGCRRSIPHLQRLLDDLEHSLRELESAPPSSQQGRRPATATRRDV</sequence>
<dbReference type="GO" id="GO:0001666">
    <property type="term" value="P:response to hypoxia"/>
    <property type="evidence" value="ECO:0007669"/>
    <property type="project" value="TreeGrafter"/>
</dbReference>
<dbReference type="Proteomes" id="UP000535543">
    <property type="component" value="Unassembled WGS sequence"/>
</dbReference>
<dbReference type="EMBL" id="VCQU01000010">
    <property type="protein sequence ID" value="NMN98378.1"/>
    <property type="molecule type" value="Genomic_DNA"/>
</dbReference>
<dbReference type="AlphaFoldDB" id="A0A848KKI2"/>
<reference evidence="15 16" key="1">
    <citation type="submission" date="2019-05" db="EMBL/GenBank/DDBJ databases">
        <authorList>
            <person name="Lee S.D."/>
        </authorList>
    </citation>
    <scope>NUCLEOTIDE SEQUENCE [LARGE SCALE GENOMIC DNA]</scope>
    <source>
        <strain evidence="15 16">YC2-7</strain>
    </source>
</reference>
<dbReference type="InterPro" id="IPR004255">
    <property type="entry name" value="O-acyltransferase_WSD1_N"/>
</dbReference>
<evidence type="ECO:0000256" key="5">
    <source>
        <dbReference type="ARBA" id="ARBA00022516"/>
    </source>
</evidence>
<dbReference type="GO" id="GO:0051701">
    <property type="term" value="P:biological process involved in interaction with host"/>
    <property type="evidence" value="ECO:0007669"/>
    <property type="project" value="TreeGrafter"/>
</dbReference>
<name>A0A848KKI2_9NOCA</name>
<evidence type="ECO:0000256" key="9">
    <source>
        <dbReference type="ARBA" id="ARBA00023315"/>
    </source>
</evidence>
<dbReference type="InterPro" id="IPR014292">
    <property type="entry name" value="Acyl_transf_WS/DGAT"/>
</dbReference>
<dbReference type="GO" id="GO:0071731">
    <property type="term" value="P:response to nitric oxide"/>
    <property type="evidence" value="ECO:0007669"/>
    <property type="project" value="TreeGrafter"/>
</dbReference>
<dbReference type="InterPro" id="IPR009721">
    <property type="entry name" value="O-acyltransferase_WSD1_C"/>
</dbReference>
<dbReference type="EC" id="2.3.1.20" evidence="4 11"/>
<comment type="pathway">
    <text evidence="1 11">Glycerolipid metabolism; triacylglycerol biosynthesis.</text>
</comment>
<dbReference type="UniPathway" id="UPA00282"/>
<evidence type="ECO:0000256" key="3">
    <source>
        <dbReference type="ARBA" id="ARBA00009587"/>
    </source>
</evidence>
<gene>
    <name evidence="15" type="ORF">FGL95_25375</name>
</gene>
<evidence type="ECO:0000256" key="10">
    <source>
        <dbReference type="ARBA" id="ARBA00048109"/>
    </source>
</evidence>
<dbReference type="SUPFAM" id="SSF52777">
    <property type="entry name" value="CoA-dependent acyltransferases"/>
    <property type="match status" value="2"/>
</dbReference>
<keyword evidence="7 11" id="KW-0319">Glycerol metabolism</keyword>
<comment type="catalytic activity">
    <reaction evidence="10 11">
        <text>an acyl-CoA + a 1,2-diacyl-sn-glycerol = a triacyl-sn-glycerol + CoA</text>
        <dbReference type="Rhea" id="RHEA:10868"/>
        <dbReference type="ChEBI" id="CHEBI:17815"/>
        <dbReference type="ChEBI" id="CHEBI:57287"/>
        <dbReference type="ChEBI" id="CHEBI:58342"/>
        <dbReference type="ChEBI" id="CHEBI:64615"/>
        <dbReference type="EC" id="2.3.1.20"/>
    </reaction>
</comment>
<evidence type="ECO:0000256" key="11">
    <source>
        <dbReference type="RuleBase" id="RU361241"/>
    </source>
</evidence>
<comment type="caution">
    <text evidence="15">The sequence shown here is derived from an EMBL/GenBank/DDBJ whole genome shotgun (WGS) entry which is preliminary data.</text>
</comment>
<feature type="domain" description="O-acyltransferase WSD1-like N-terminal" evidence="13">
    <location>
        <begin position="5"/>
        <end position="272"/>
    </location>
</feature>
<dbReference type="Gene3D" id="3.30.559.30">
    <property type="entry name" value="Nonribosomal peptide synthetase, condensation domain"/>
    <property type="match status" value="1"/>
</dbReference>
<feature type="region of interest" description="Disordered" evidence="12">
    <location>
        <begin position="458"/>
        <end position="480"/>
    </location>
</feature>
<protein>
    <recommendedName>
        <fullName evidence="4 11">Diacylglycerol O-acyltransferase</fullName>
        <ecNumber evidence="4 11">2.3.1.20</ecNumber>
    </recommendedName>
</protein>
<proteinExistence type="inferred from homology"/>
<evidence type="ECO:0000256" key="6">
    <source>
        <dbReference type="ARBA" id="ARBA00022679"/>
    </source>
</evidence>
<dbReference type="NCBIfam" id="TIGR02946">
    <property type="entry name" value="acyl_WS_DGAT"/>
    <property type="match status" value="1"/>
</dbReference>
<dbReference type="PANTHER" id="PTHR31650:SF1">
    <property type="entry name" value="WAX ESTER SYNTHASE_DIACYLGLYCEROL ACYLTRANSFERASE 4-RELATED"/>
    <property type="match status" value="1"/>
</dbReference>
<dbReference type="GO" id="GO:0005886">
    <property type="term" value="C:plasma membrane"/>
    <property type="evidence" value="ECO:0007669"/>
    <property type="project" value="TreeGrafter"/>
</dbReference>
<evidence type="ECO:0000256" key="7">
    <source>
        <dbReference type="ARBA" id="ARBA00022798"/>
    </source>
</evidence>
<evidence type="ECO:0000256" key="1">
    <source>
        <dbReference type="ARBA" id="ARBA00004771"/>
    </source>
</evidence>
<reference evidence="15 16" key="2">
    <citation type="submission" date="2020-06" db="EMBL/GenBank/DDBJ databases">
        <title>Antribacter stalactiti gen. nov., sp. nov., a new member of the family Nacardiaceae isolated from a cave.</title>
        <authorList>
            <person name="Kim I.S."/>
        </authorList>
    </citation>
    <scope>NUCLEOTIDE SEQUENCE [LARGE SCALE GENOMIC DNA]</scope>
    <source>
        <strain evidence="15 16">YC2-7</strain>
    </source>
</reference>
<evidence type="ECO:0000259" key="14">
    <source>
        <dbReference type="Pfam" id="PF06974"/>
    </source>
</evidence>
<comment type="pathway">
    <text evidence="2">Lipid metabolism.</text>
</comment>
<dbReference type="GO" id="GO:0004144">
    <property type="term" value="F:diacylglycerol O-acyltransferase activity"/>
    <property type="evidence" value="ECO:0007669"/>
    <property type="project" value="UniProtKB-EC"/>
</dbReference>
<dbReference type="Pfam" id="PF06974">
    <property type="entry name" value="WS_DGAT_C"/>
    <property type="match status" value="1"/>
</dbReference>
<dbReference type="GO" id="GO:0006071">
    <property type="term" value="P:glycerol metabolic process"/>
    <property type="evidence" value="ECO:0007669"/>
    <property type="project" value="UniProtKB-KW"/>
</dbReference>
<dbReference type="RefSeq" id="WP_169592713.1">
    <property type="nucleotide sequence ID" value="NZ_VCQU01000010.1"/>
</dbReference>
<keyword evidence="16" id="KW-1185">Reference proteome</keyword>
<evidence type="ECO:0000256" key="2">
    <source>
        <dbReference type="ARBA" id="ARBA00005189"/>
    </source>
</evidence>
<dbReference type="GO" id="GO:0019432">
    <property type="term" value="P:triglyceride biosynthetic process"/>
    <property type="evidence" value="ECO:0007669"/>
    <property type="project" value="UniProtKB-UniPathway"/>
</dbReference>
<evidence type="ECO:0000259" key="13">
    <source>
        <dbReference type="Pfam" id="PF03007"/>
    </source>
</evidence>
<evidence type="ECO:0000256" key="4">
    <source>
        <dbReference type="ARBA" id="ARBA00013244"/>
    </source>
</evidence>
<feature type="domain" description="O-acyltransferase WSD1 C-terminal" evidence="14">
    <location>
        <begin position="313"/>
        <end position="459"/>
    </location>
</feature>
<keyword evidence="9 11" id="KW-0012">Acyltransferase</keyword>
<dbReference type="PANTHER" id="PTHR31650">
    <property type="entry name" value="O-ACYLTRANSFERASE (WSD1-LIKE) FAMILY PROTEIN"/>
    <property type="match status" value="1"/>
</dbReference>
<organism evidence="15 16">
    <name type="scientific">Antrihabitans stalactiti</name>
    <dbReference type="NCBI Taxonomy" id="2584121"/>
    <lineage>
        <taxon>Bacteria</taxon>
        <taxon>Bacillati</taxon>
        <taxon>Actinomycetota</taxon>
        <taxon>Actinomycetes</taxon>
        <taxon>Mycobacteriales</taxon>
        <taxon>Nocardiaceae</taxon>
        <taxon>Antrihabitans</taxon>
    </lineage>
</organism>
<evidence type="ECO:0000313" key="16">
    <source>
        <dbReference type="Proteomes" id="UP000535543"/>
    </source>
</evidence>
<comment type="similarity">
    <text evidence="3 11">Belongs to the long-chain O-acyltransferase family.</text>
</comment>
<accession>A0A848KKI2</accession>
<evidence type="ECO:0000256" key="12">
    <source>
        <dbReference type="SAM" id="MobiDB-lite"/>
    </source>
</evidence>
<evidence type="ECO:0000256" key="8">
    <source>
        <dbReference type="ARBA" id="ARBA00023098"/>
    </source>
</evidence>
<keyword evidence="6 11" id="KW-0808">Transferase</keyword>
<keyword evidence="8 11" id="KW-0443">Lipid metabolism</keyword>